<evidence type="ECO:0000259" key="1">
    <source>
        <dbReference type="Pfam" id="PF04480"/>
    </source>
</evidence>
<dbReference type="Pfam" id="PF04480">
    <property type="entry name" value="DUF559"/>
    <property type="match status" value="1"/>
</dbReference>
<comment type="caution">
    <text evidence="2">The sequence shown here is derived from an EMBL/GenBank/DDBJ whole genome shotgun (WGS) entry which is preliminary data.</text>
</comment>
<dbReference type="RefSeq" id="WP_179445345.1">
    <property type="nucleotide sequence ID" value="NZ_JACBZS010000001.1"/>
</dbReference>
<keyword evidence="2" id="KW-0540">Nuclease</keyword>
<keyword evidence="3" id="KW-1185">Reference proteome</keyword>
<keyword evidence="2" id="KW-0378">Hydrolase</keyword>
<gene>
    <name evidence="2" type="ORF">GGQ54_002093</name>
</gene>
<keyword evidence="2" id="KW-0255">Endonuclease</keyword>
<dbReference type="GO" id="GO:0004519">
    <property type="term" value="F:endonuclease activity"/>
    <property type="evidence" value="ECO:0007669"/>
    <property type="project" value="UniProtKB-KW"/>
</dbReference>
<sequence length="281" mass="30569">MHPLLNDALADHGFLAIADHPDLRDVIKRASRAGALQRLLPGIWAPPGTLHWALCASALHRFDPDAVLTGATALAILRQDAPTLPLAVAAPRHHASNAIARFTRRQVPPELTARGGGPACTVPALTAVDLAVGDGGDAIDQVLRMRRATLTQMWLAFETCGRRHGDPVRRAVLRASRAEPWSRAERVAHAILHAAGITGWTANAGIEAGGSRYYGDIVFPKRRVVVEIDGWEHHRSWEAFERDRTRQNALVLAGWTVLRFTWATLTGQPDLVVEQIVAALS</sequence>
<protein>
    <submittedName>
        <fullName evidence="2">Very-short-patch-repair endonuclease</fullName>
    </submittedName>
</protein>
<accession>A0A7Z0DA65</accession>
<feature type="domain" description="DUF559" evidence="1">
    <location>
        <begin position="212"/>
        <end position="280"/>
    </location>
</feature>
<evidence type="ECO:0000313" key="3">
    <source>
        <dbReference type="Proteomes" id="UP000527616"/>
    </source>
</evidence>
<dbReference type="InterPro" id="IPR011335">
    <property type="entry name" value="Restrct_endonuc-II-like"/>
</dbReference>
<dbReference type="InterPro" id="IPR007569">
    <property type="entry name" value="DUF559"/>
</dbReference>
<name>A0A7Z0DA65_9ACTN</name>
<dbReference type="EMBL" id="JACBZS010000001">
    <property type="protein sequence ID" value="NYI71533.1"/>
    <property type="molecule type" value="Genomic_DNA"/>
</dbReference>
<organism evidence="2 3">
    <name type="scientific">Naumannella cuiyingiana</name>
    <dbReference type="NCBI Taxonomy" id="1347891"/>
    <lineage>
        <taxon>Bacteria</taxon>
        <taxon>Bacillati</taxon>
        <taxon>Actinomycetota</taxon>
        <taxon>Actinomycetes</taxon>
        <taxon>Propionibacteriales</taxon>
        <taxon>Propionibacteriaceae</taxon>
        <taxon>Naumannella</taxon>
    </lineage>
</organism>
<dbReference type="Gene3D" id="3.40.960.10">
    <property type="entry name" value="VSR Endonuclease"/>
    <property type="match status" value="1"/>
</dbReference>
<proteinExistence type="predicted"/>
<dbReference type="SUPFAM" id="SSF52980">
    <property type="entry name" value="Restriction endonuclease-like"/>
    <property type="match status" value="1"/>
</dbReference>
<dbReference type="Proteomes" id="UP000527616">
    <property type="component" value="Unassembled WGS sequence"/>
</dbReference>
<evidence type="ECO:0000313" key="2">
    <source>
        <dbReference type="EMBL" id="NYI71533.1"/>
    </source>
</evidence>
<reference evidence="2 3" key="1">
    <citation type="submission" date="2020-07" db="EMBL/GenBank/DDBJ databases">
        <title>Sequencing the genomes of 1000 actinobacteria strains.</title>
        <authorList>
            <person name="Klenk H.-P."/>
        </authorList>
    </citation>
    <scope>NUCLEOTIDE SEQUENCE [LARGE SCALE GENOMIC DNA]</scope>
    <source>
        <strain evidence="2 3">DSM 103164</strain>
    </source>
</reference>
<dbReference type="AlphaFoldDB" id="A0A7Z0DA65"/>